<keyword evidence="1" id="KW-0732">Signal</keyword>
<comment type="caution">
    <text evidence="2">The sequence shown here is derived from an EMBL/GenBank/DDBJ whole genome shotgun (WGS) entry which is preliminary data.</text>
</comment>
<dbReference type="AlphaFoldDB" id="A0A243WBG1"/>
<sequence length="212" mass="23242">MINRYRILGSILLLSAATMPTFSQNAPTASPARATWQLGLGSAGMGTGDYMCFKAHVEYTPLFGRYLGTGTRLAFVNGSRESYNWLKHPTATSFGIRVPFVMGYQAFNAEQEVYVYPFGNDKQVLFAVGGGGYLGYSNRYGAPEMRGDFTNNTSEVVLDHEQGVHAGYMFSLNLDVALTSDQRWLVGGKAAFQNDTFGNSLASLQVKLGHRF</sequence>
<dbReference type="Proteomes" id="UP000194873">
    <property type="component" value="Unassembled WGS sequence"/>
</dbReference>
<keyword evidence="3" id="KW-1185">Reference proteome</keyword>
<proteinExistence type="predicted"/>
<name>A0A243WBG1_9BACT</name>
<evidence type="ECO:0008006" key="4">
    <source>
        <dbReference type="Google" id="ProtNLM"/>
    </source>
</evidence>
<dbReference type="RefSeq" id="WP_086595131.1">
    <property type="nucleotide sequence ID" value="NZ_MTSE01000008.1"/>
</dbReference>
<evidence type="ECO:0000256" key="1">
    <source>
        <dbReference type="SAM" id="SignalP"/>
    </source>
</evidence>
<dbReference type="OrthoDB" id="876190at2"/>
<evidence type="ECO:0000313" key="3">
    <source>
        <dbReference type="Proteomes" id="UP000194873"/>
    </source>
</evidence>
<protein>
    <recommendedName>
        <fullName evidence="4">Outer membrane protein beta-barrel domain-containing protein</fullName>
    </recommendedName>
</protein>
<evidence type="ECO:0000313" key="2">
    <source>
        <dbReference type="EMBL" id="OUJ72849.1"/>
    </source>
</evidence>
<accession>A0A243WBG1</accession>
<reference evidence="2 3" key="1">
    <citation type="submission" date="2017-01" db="EMBL/GenBank/DDBJ databases">
        <title>A new Hymenobacter.</title>
        <authorList>
            <person name="Liang Y."/>
            <person name="Feng F."/>
        </authorList>
    </citation>
    <scope>NUCLEOTIDE SEQUENCE [LARGE SCALE GENOMIC DNA]</scope>
    <source>
        <strain evidence="2">MIMBbqt21</strain>
    </source>
</reference>
<gene>
    <name evidence="2" type="ORF">BXP70_16180</name>
</gene>
<dbReference type="EMBL" id="MTSE01000008">
    <property type="protein sequence ID" value="OUJ72849.1"/>
    <property type="molecule type" value="Genomic_DNA"/>
</dbReference>
<feature type="chain" id="PRO_5012602692" description="Outer membrane protein beta-barrel domain-containing protein" evidence="1">
    <location>
        <begin position="26"/>
        <end position="212"/>
    </location>
</feature>
<organism evidence="2 3">
    <name type="scientific">Hymenobacter crusticola</name>
    <dbReference type="NCBI Taxonomy" id="1770526"/>
    <lineage>
        <taxon>Bacteria</taxon>
        <taxon>Pseudomonadati</taxon>
        <taxon>Bacteroidota</taxon>
        <taxon>Cytophagia</taxon>
        <taxon>Cytophagales</taxon>
        <taxon>Hymenobacteraceae</taxon>
        <taxon>Hymenobacter</taxon>
    </lineage>
</organism>
<feature type="signal peptide" evidence="1">
    <location>
        <begin position="1"/>
        <end position="25"/>
    </location>
</feature>